<organism evidence="2">
    <name type="scientific">Timema shepardi</name>
    <name type="common">Walking stick</name>
    <dbReference type="NCBI Taxonomy" id="629360"/>
    <lineage>
        <taxon>Eukaryota</taxon>
        <taxon>Metazoa</taxon>
        <taxon>Ecdysozoa</taxon>
        <taxon>Arthropoda</taxon>
        <taxon>Hexapoda</taxon>
        <taxon>Insecta</taxon>
        <taxon>Pterygota</taxon>
        <taxon>Neoptera</taxon>
        <taxon>Polyneoptera</taxon>
        <taxon>Phasmatodea</taxon>
        <taxon>Timematodea</taxon>
        <taxon>Timematoidea</taxon>
        <taxon>Timematidae</taxon>
        <taxon>Timema</taxon>
    </lineage>
</organism>
<evidence type="ECO:0000313" key="2">
    <source>
        <dbReference type="EMBL" id="CAD7263420.1"/>
    </source>
</evidence>
<accession>A0A7R9B0W8</accession>
<sequence length="969" mass="109758">MEKESSWLKRDNSKILLLAVCSEYLTYLPVCPTFRRPSRRYRNPLSRDLFGDPDADINKLPRRVLKSFEGTQKETPLTTMAIFKFHSGAHRNETVTTRYNMFRRYRNEPVKGNNSSFSRQNDAVLIIMMTLHRIYEWAPPSGSELTSGLMGLRFKRRWGELEQAVSGGRRRAPWRRLSHGHSKGRYRVAAPSPGLCLGCTGRSGGGEGSQSPYFDARRETHCAAECGEAVIHMLDHDRTTECDALQPTPRGVLRPGKHSEPARKTSDSSDQTFIQYMDELPEYDQPTPPSPPQHIPEYDDEEEPKLSNRRTRFRKRSETLRRLSCETDVPLRRSCEGELSSQHMSPLSFAQRGETKQQMRTSRRYAVVHEMGDTPESAQSLPSPVGPDTYHWREEHRQLGDTAHVKESRPSPSQNHVRFVRNIDFPLETLSSIEYAVLGEPNYNNLMQHLSLPNTPIQEIILSEDSAQRSPVHVRFRKSSDTSLEPSDESVRSTRNTPTYSQRMIQDHHRRQSPVDYRVRFGTGDLDTPPGPLKDHTMHESTKMPQPRQRSHRKHSEPSRVAARSRPKRRAVSVHALVFHEEGGVDDLPPPPAFELLDIVEPSRRPPDSPVMSRNISPSLHVLNRLEEQSLGEFLTKTRTGSHRDLGVNLIWSGLMAKERLRLQQEEEGPRRRNLPTRDVVEETPVRRRSRQTTSDSNGPAPRQSRSPLVMKETPRRSPLVPEEETPDAPQQIHHTTKKLHREKCLDFRDNLYTGWGSPGKQDIELNSGTFGNPALISKYSIAARELIRDKNFSPWKQTSNKQTLNLAGVSPCFFSSLIPSTLGLASVTADDSTEEEKMLLLAAVLDDEEKLGGGVIFTKPALRLFNTEPELRYAHGDLVWFDPGVGYVLPGEVLEFHKAAQVLTVQAVIAGKLDRSHGSWKDYSLTGTAPVEKDTRGVSISHSVTKFLSHAAAPIITVIHSTVLKKRV</sequence>
<proteinExistence type="predicted"/>
<feature type="compositionally biased region" description="Basic and acidic residues" evidence="1">
    <location>
        <begin position="257"/>
        <end position="267"/>
    </location>
</feature>
<feature type="region of interest" description="Disordered" evidence="1">
    <location>
        <begin position="663"/>
        <end position="740"/>
    </location>
</feature>
<feature type="compositionally biased region" description="Basic and acidic residues" evidence="1">
    <location>
        <begin position="533"/>
        <end position="542"/>
    </location>
</feature>
<protein>
    <submittedName>
        <fullName evidence="2">Uncharacterized protein</fullName>
    </submittedName>
</protein>
<feature type="region of interest" description="Disordered" evidence="1">
    <location>
        <begin position="467"/>
        <end position="569"/>
    </location>
</feature>
<feature type="compositionally biased region" description="Polar residues" evidence="1">
    <location>
        <begin position="493"/>
        <end position="504"/>
    </location>
</feature>
<evidence type="ECO:0000256" key="1">
    <source>
        <dbReference type="SAM" id="MobiDB-lite"/>
    </source>
</evidence>
<dbReference type="EMBL" id="OC003533">
    <property type="protein sequence ID" value="CAD7263420.1"/>
    <property type="molecule type" value="Genomic_DNA"/>
</dbReference>
<reference evidence="2" key="1">
    <citation type="submission" date="2020-11" db="EMBL/GenBank/DDBJ databases">
        <authorList>
            <person name="Tran Van P."/>
        </authorList>
    </citation>
    <scope>NUCLEOTIDE SEQUENCE</scope>
</reference>
<gene>
    <name evidence="2" type="ORF">TSIB3V08_LOCUS7498</name>
</gene>
<dbReference type="AlphaFoldDB" id="A0A7R9B0W8"/>
<name>A0A7R9B0W8_TIMSH</name>
<feature type="region of interest" description="Disordered" evidence="1">
    <location>
        <begin position="242"/>
        <end position="315"/>
    </location>
</feature>